<dbReference type="SUPFAM" id="SSF51905">
    <property type="entry name" value="FAD/NAD(P)-binding domain"/>
    <property type="match status" value="1"/>
</dbReference>
<evidence type="ECO:0000256" key="7">
    <source>
        <dbReference type="PIRSR" id="PIRSR000137-2"/>
    </source>
</evidence>
<evidence type="ECO:0000256" key="2">
    <source>
        <dbReference type="ARBA" id="ARBA00010790"/>
    </source>
</evidence>
<reference evidence="12 13" key="1">
    <citation type="submission" date="2013-10" db="EMBL/GenBank/DDBJ databases">
        <title>Salinisphaera japonica YTM-1 Genome Sequencing.</title>
        <authorList>
            <person name="Lai Q."/>
            <person name="Li C."/>
            <person name="Shao Z."/>
        </authorList>
    </citation>
    <scope>NUCLEOTIDE SEQUENCE [LARGE SCALE GENOMIC DNA]</scope>
    <source>
        <strain evidence="12 13">YTM-1</strain>
    </source>
</reference>
<evidence type="ECO:0000256" key="1">
    <source>
        <dbReference type="ARBA" id="ARBA00001974"/>
    </source>
</evidence>
<dbReference type="RefSeq" id="WP_123658804.1">
    <property type="nucleotide sequence ID" value="NZ_AYKG01000038.1"/>
</dbReference>
<dbReference type="InterPro" id="IPR000172">
    <property type="entry name" value="GMC_OxRdtase_N"/>
</dbReference>
<evidence type="ECO:0000256" key="4">
    <source>
        <dbReference type="ARBA" id="ARBA00022827"/>
    </source>
</evidence>
<dbReference type="PANTHER" id="PTHR11552">
    <property type="entry name" value="GLUCOSE-METHANOL-CHOLINE GMC OXIDOREDUCTASE"/>
    <property type="match status" value="1"/>
</dbReference>
<accession>A0A423PKF5</accession>
<keyword evidence="5 12" id="KW-0560">Oxidoreductase</keyword>
<keyword evidence="3 8" id="KW-0285">Flavoprotein</keyword>
<protein>
    <recommendedName>
        <fullName evidence="6 9">Choline dehydrogenase</fullName>
        <ecNumber evidence="6 9">1.1.99.1</ecNumber>
    </recommendedName>
</protein>
<dbReference type="InParanoid" id="A0A423PKF5"/>
<dbReference type="GO" id="GO:0050660">
    <property type="term" value="F:flavin adenine dinucleotide binding"/>
    <property type="evidence" value="ECO:0007669"/>
    <property type="project" value="InterPro"/>
</dbReference>
<dbReference type="PROSITE" id="PS00624">
    <property type="entry name" value="GMC_OXRED_2"/>
    <property type="match status" value="1"/>
</dbReference>
<dbReference type="NCBIfam" id="NF002550">
    <property type="entry name" value="PRK02106.1"/>
    <property type="match status" value="1"/>
</dbReference>
<keyword evidence="13" id="KW-1185">Reference proteome</keyword>
<gene>
    <name evidence="12" type="ORF">SAJA_11640</name>
</gene>
<dbReference type="PROSITE" id="PS00623">
    <property type="entry name" value="GMC_OXRED_1"/>
    <property type="match status" value="1"/>
</dbReference>
<dbReference type="GO" id="GO:0019285">
    <property type="term" value="P:glycine betaine biosynthetic process from choline"/>
    <property type="evidence" value="ECO:0007669"/>
    <property type="project" value="UniProtKB-UniRule"/>
</dbReference>
<dbReference type="Pfam" id="PF00732">
    <property type="entry name" value="GMC_oxred_N"/>
    <property type="match status" value="1"/>
</dbReference>
<dbReference type="InterPro" id="IPR036188">
    <property type="entry name" value="FAD/NAD-bd_sf"/>
</dbReference>
<dbReference type="Gene3D" id="3.30.560.10">
    <property type="entry name" value="Glucose Oxidase, domain 3"/>
    <property type="match status" value="1"/>
</dbReference>
<evidence type="ECO:0000256" key="8">
    <source>
        <dbReference type="RuleBase" id="RU003968"/>
    </source>
</evidence>
<evidence type="ECO:0000313" key="13">
    <source>
        <dbReference type="Proteomes" id="UP000285310"/>
    </source>
</evidence>
<dbReference type="InterPro" id="IPR007867">
    <property type="entry name" value="GMC_OxRtase_C"/>
</dbReference>
<organism evidence="12 13">
    <name type="scientific">Salinisphaera japonica YTM-1</name>
    <dbReference type="NCBI Taxonomy" id="1209778"/>
    <lineage>
        <taxon>Bacteria</taxon>
        <taxon>Pseudomonadati</taxon>
        <taxon>Pseudomonadota</taxon>
        <taxon>Gammaproteobacteria</taxon>
        <taxon>Salinisphaerales</taxon>
        <taxon>Salinisphaeraceae</taxon>
        <taxon>Salinisphaera</taxon>
    </lineage>
</organism>
<comment type="similarity">
    <text evidence="2 8">Belongs to the GMC oxidoreductase family.</text>
</comment>
<feature type="domain" description="Glucose-methanol-choline oxidoreductase N-terminal" evidence="11">
    <location>
        <begin position="258"/>
        <end position="272"/>
    </location>
</feature>
<dbReference type="InterPro" id="IPR011533">
    <property type="entry name" value="BetA"/>
</dbReference>
<evidence type="ECO:0000256" key="6">
    <source>
        <dbReference type="NCBIfam" id="TIGR01810"/>
    </source>
</evidence>
<dbReference type="UniPathway" id="UPA00529">
    <property type="reaction ID" value="UER00385"/>
</dbReference>
<feature type="domain" description="Glucose-methanol-choline oxidoreductase N-terminal" evidence="10">
    <location>
        <begin position="84"/>
        <end position="107"/>
    </location>
</feature>
<keyword evidence="4 7" id="KW-0274">FAD</keyword>
<comment type="pathway">
    <text evidence="9">Amine and polyamine biosynthesis; betaine biosynthesis via choline pathway; betaine aldehyde from choline (cytochrome c reductase route): step 1/1.</text>
</comment>
<dbReference type="PANTHER" id="PTHR11552:SF147">
    <property type="entry name" value="CHOLINE DEHYDROGENASE, MITOCHONDRIAL"/>
    <property type="match status" value="1"/>
</dbReference>
<comment type="caution">
    <text evidence="12">The sequence shown here is derived from an EMBL/GenBank/DDBJ whole genome shotgun (WGS) entry which is preliminary data.</text>
</comment>
<sequence length="553" mass="61549">MSHDTTYDYVIIGAGSAGAVMANRLSEDKDTSVLLVEAGPMDYSIFIHMPSAFAYPMNGDKYSWNYHTEADPYMDNRTMHCPRGRVLGGSSSINGMAYVRGNAMDYENWAKDFGLDEWSYKDVLPYFRKAESFDQGENDYHGGRGPLHVTTGPGKNPLYHAFIQSGMLAGYPYTADMNGYQQEGVGPMFMTTKDGVRWSTANAYLRGMGKRKNLKVMTRTYTRRILFDDAKRATGVEIDHLGTRSTIQAKREVICCAGAINSPQLLMLSGIGPKDQMIPNGIKPIHVNPNVGQNLQDHLEVYVQYECKEPITLYSAQNPVNMGKIGAEWILTRKGLGATNHFESGGFIRSEPGVEYPNIQYHFLPMAVSYDGSAKAVCHGFQAHVGPMRPESRGEVRLTSAYYKAAPSIVFNYMATERDRREMRDSIRLTREIISQSAFDRFRGKELGPGNEAESDEDIDAWVRQNGESAYHPSCTCAMGTHDEAVVDGQGRVYGVENLRVVDASIMPRITTGNLNAPTIMIAEKIADAVRGKQEPSAKADFYKAENWQTAQR</sequence>
<dbReference type="SUPFAM" id="SSF54373">
    <property type="entry name" value="FAD-linked reductases, C-terminal domain"/>
    <property type="match status" value="1"/>
</dbReference>
<dbReference type="Proteomes" id="UP000285310">
    <property type="component" value="Unassembled WGS sequence"/>
</dbReference>
<dbReference type="OrthoDB" id="9785276at2"/>
<dbReference type="GO" id="GO:0016020">
    <property type="term" value="C:membrane"/>
    <property type="evidence" value="ECO:0007669"/>
    <property type="project" value="TreeGrafter"/>
</dbReference>
<name>A0A423PKF5_9GAMM</name>
<evidence type="ECO:0000259" key="10">
    <source>
        <dbReference type="PROSITE" id="PS00623"/>
    </source>
</evidence>
<dbReference type="Pfam" id="PF05199">
    <property type="entry name" value="GMC_oxred_C"/>
    <property type="match status" value="1"/>
</dbReference>
<evidence type="ECO:0000313" key="12">
    <source>
        <dbReference type="EMBL" id="ROO26078.1"/>
    </source>
</evidence>
<proteinExistence type="inferred from homology"/>
<evidence type="ECO:0000256" key="9">
    <source>
        <dbReference type="RuleBase" id="RU003969"/>
    </source>
</evidence>
<comment type="cofactor">
    <cofactor evidence="1 7">
        <name>FAD</name>
        <dbReference type="ChEBI" id="CHEBI:57692"/>
    </cofactor>
</comment>
<dbReference type="NCBIfam" id="TIGR01810">
    <property type="entry name" value="betA"/>
    <property type="match status" value="1"/>
</dbReference>
<dbReference type="EC" id="1.1.99.1" evidence="6 9"/>
<dbReference type="GO" id="GO:0008812">
    <property type="term" value="F:choline dehydrogenase activity"/>
    <property type="evidence" value="ECO:0007669"/>
    <property type="project" value="UniProtKB-UniRule"/>
</dbReference>
<dbReference type="InterPro" id="IPR012132">
    <property type="entry name" value="GMC_OxRdtase"/>
</dbReference>
<dbReference type="EMBL" id="AYKG01000038">
    <property type="protein sequence ID" value="ROO26078.1"/>
    <property type="molecule type" value="Genomic_DNA"/>
</dbReference>
<evidence type="ECO:0000259" key="11">
    <source>
        <dbReference type="PROSITE" id="PS00624"/>
    </source>
</evidence>
<dbReference type="Gene3D" id="3.50.50.60">
    <property type="entry name" value="FAD/NAD(P)-binding domain"/>
    <property type="match status" value="1"/>
</dbReference>
<comment type="catalytic activity">
    <reaction evidence="9">
        <text>choline + A = betaine aldehyde + AH2</text>
        <dbReference type="Rhea" id="RHEA:17433"/>
        <dbReference type="ChEBI" id="CHEBI:13193"/>
        <dbReference type="ChEBI" id="CHEBI:15354"/>
        <dbReference type="ChEBI" id="CHEBI:15710"/>
        <dbReference type="ChEBI" id="CHEBI:17499"/>
        <dbReference type="EC" id="1.1.99.1"/>
    </reaction>
</comment>
<dbReference type="AlphaFoldDB" id="A0A423PKF5"/>
<evidence type="ECO:0000256" key="3">
    <source>
        <dbReference type="ARBA" id="ARBA00022630"/>
    </source>
</evidence>
<feature type="binding site" evidence="7">
    <location>
        <position position="86"/>
    </location>
    <ligand>
        <name>FAD</name>
        <dbReference type="ChEBI" id="CHEBI:57692"/>
    </ligand>
</feature>
<evidence type="ECO:0000256" key="5">
    <source>
        <dbReference type="ARBA" id="ARBA00023002"/>
    </source>
</evidence>
<dbReference type="FunCoup" id="A0A423PKF5">
    <property type="interactions" value="211"/>
</dbReference>
<dbReference type="PIRSF" id="PIRSF000137">
    <property type="entry name" value="Alcohol_oxidase"/>
    <property type="match status" value="1"/>
</dbReference>